<sequence>MADFAPGMGPATKEPSCINCGGVGHWAVACPEPVRAKPAGLTRKPSTGHDHGRGGDAQHGGRRSGPVVTKYAPPGSNQIVTRYAPPPSQTHATAPPYPGPPQPYPSYPPPPGGYAPPPPPSSYPTYSQYASPPPPPPPPSASYPPPPGPPGPPGPPAPFQYGPSGQYGVPPLPGPPGPPRPPPPPPPSYQPPSYPPGSAYPPYAPPGYQTSPPPPPGGQYPPPGGSYSSSNYGPPPPQPPYISQLPPPPPPYAQPYAPPDRGYGPSPPLPVPPRGPPLPHGLPPIPPTPQRNHPPRDRNNQNRHGKNNRQDRRDRGRRNKHNNNQSKRDPSQPRPKHGAKDATRDNSNNNSEVAEPTPTPKADDAKPAVIASGTPESRHAPTVSEHGVDEEDDWKWEEEMISKEPNKTHQPDPIAKPLPGPYDYHDNIMLPPAWNATCVLSEFVKENNLEEFSRPIRETEYFATLRHDPVFWKPAPDAGKLKKPEVRERISAFKSSRLPGFPSLPPKPPTPENRDHRHLNDRKRAWDDSPYKQSRAGGTHDSGSQQSRYKRQKGEGQGAYENASPHNRRGREDSRTIDRYRGQRSERTEHESSDTHRNSVDSREAGSAVREREGYVARQDSGYYSSRQVRGRQESSNGLHDRRPTTPTFLGTPDSRPPSRQGSHQSWRRGSHSSHADSRPASRQSMASGASPGGEDSDLDDLEAELLGISTKTKGGKEGRQSEGGAFKIRKKVPKVDSAYRYVKSQIYFM</sequence>
<dbReference type="InterPro" id="IPR036875">
    <property type="entry name" value="Znf_CCHC_sf"/>
</dbReference>
<feature type="compositionally biased region" description="Pro residues" evidence="2">
    <location>
        <begin position="265"/>
        <end position="289"/>
    </location>
</feature>
<evidence type="ECO:0000259" key="3">
    <source>
        <dbReference type="PROSITE" id="PS50158"/>
    </source>
</evidence>
<dbReference type="SMART" id="SM00343">
    <property type="entry name" value="ZnF_C2HC"/>
    <property type="match status" value="1"/>
</dbReference>
<evidence type="ECO:0000313" key="5">
    <source>
        <dbReference type="Proteomes" id="UP001281614"/>
    </source>
</evidence>
<name>A0AAE0DBN9_COLKA</name>
<feature type="domain" description="CCHC-type" evidence="3">
    <location>
        <begin position="17"/>
        <end position="32"/>
    </location>
</feature>
<feature type="compositionally biased region" description="Pro residues" evidence="2">
    <location>
        <begin position="95"/>
        <end position="122"/>
    </location>
</feature>
<feature type="compositionally biased region" description="Basic and acidic residues" evidence="2">
    <location>
        <begin position="479"/>
        <end position="491"/>
    </location>
</feature>
<feature type="compositionally biased region" description="Pro residues" evidence="2">
    <location>
        <begin position="170"/>
        <end position="224"/>
    </location>
</feature>
<feature type="region of interest" description="Disordered" evidence="2">
    <location>
        <begin position="37"/>
        <end position="420"/>
    </location>
</feature>
<keyword evidence="5" id="KW-1185">Reference proteome</keyword>
<keyword evidence="1" id="KW-0479">Metal-binding</keyword>
<feature type="compositionally biased region" description="Pro residues" evidence="2">
    <location>
        <begin position="502"/>
        <end position="511"/>
    </location>
</feature>
<organism evidence="4 5">
    <name type="scientific">Colletotrichum kahawae</name>
    <name type="common">Coffee berry disease fungus</name>
    <dbReference type="NCBI Taxonomy" id="34407"/>
    <lineage>
        <taxon>Eukaryota</taxon>
        <taxon>Fungi</taxon>
        <taxon>Dikarya</taxon>
        <taxon>Ascomycota</taxon>
        <taxon>Pezizomycotina</taxon>
        <taxon>Sordariomycetes</taxon>
        <taxon>Hypocreomycetidae</taxon>
        <taxon>Glomerellales</taxon>
        <taxon>Glomerellaceae</taxon>
        <taxon>Colletotrichum</taxon>
        <taxon>Colletotrichum gloeosporioides species complex</taxon>
    </lineage>
</organism>
<feature type="compositionally biased region" description="Acidic residues" evidence="2">
    <location>
        <begin position="695"/>
        <end position="704"/>
    </location>
</feature>
<comment type="caution">
    <text evidence="4">The sequence shown here is derived from an EMBL/GenBank/DDBJ whole genome shotgun (WGS) entry which is preliminary data.</text>
</comment>
<evidence type="ECO:0000256" key="2">
    <source>
        <dbReference type="SAM" id="MobiDB-lite"/>
    </source>
</evidence>
<dbReference type="GO" id="GO:0003676">
    <property type="term" value="F:nucleic acid binding"/>
    <property type="evidence" value="ECO:0007669"/>
    <property type="project" value="InterPro"/>
</dbReference>
<feature type="compositionally biased region" description="Polar residues" evidence="2">
    <location>
        <begin position="622"/>
        <end position="638"/>
    </location>
</feature>
<dbReference type="Proteomes" id="UP001281614">
    <property type="component" value="Unassembled WGS sequence"/>
</dbReference>
<feature type="region of interest" description="Disordered" evidence="2">
    <location>
        <begin position="472"/>
        <end position="726"/>
    </location>
</feature>
<feature type="compositionally biased region" description="Low complexity" evidence="2">
    <location>
        <begin position="159"/>
        <end position="169"/>
    </location>
</feature>
<reference evidence="4" key="1">
    <citation type="submission" date="2023-02" db="EMBL/GenBank/DDBJ databases">
        <title>Colletotrichum kahawae CIFC_Que2 genome sequencing and assembly.</title>
        <authorList>
            <person name="Baroncelli R."/>
        </authorList>
    </citation>
    <scope>NUCLEOTIDE SEQUENCE</scope>
    <source>
        <strain evidence="4">CIFC_Que2</strain>
    </source>
</reference>
<evidence type="ECO:0000313" key="4">
    <source>
        <dbReference type="EMBL" id="KAK2774152.1"/>
    </source>
</evidence>
<dbReference type="GO" id="GO:0008270">
    <property type="term" value="F:zinc ion binding"/>
    <property type="evidence" value="ECO:0007669"/>
    <property type="project" value="UniProtKB-KW"/>
</dbReference>
<dbReference type="SUPFAM" id="SSF57756">
    <property type="entry name" value="Retrovirus zinc finger-like domains"/>
    <property type="match status" value="1"/>
</dbReference>
<accession>A0AAE0DBN9</accession>
<feature type="compositionally biased region" description="Pro residues" evidence="2">
    <location>
        <begin position="131"/>
        <end position="158"/>
    </location>
</feature>
<evidence type="ECO:0000256" key="1">
    <source>
        <dbReference type="PROSITE-ProRule" id="PRU00047"/>
    </source>
</evidence>
<protein>
    <recommendedName>
        <fullName evidence="3">CCHC-type domain-containing protein</fullName>
    </recommendedName>
</protein>
<feature type="compositionally biased region" description="Basic and acidic residues" evidence="2">
    <location>
        <begin position="397"/>
        <end position="410"/>
    </location>
</feature>
<dbReference type="EMBL" id="VYYT01000048">
    <property type="protein sequence ID" value="KAK2774152.1"/>
    <property type="molecule type" value="Genomic_DNA"/>
</dbReference>
<proteinExistence type="predicted"/>
<keyword evidence="1" id="KW-0862">Zinc</keyword>
<keyword evidence="1" id="KW-0863">Zinc-finger</keyword>
<feature type="compositionally biased region" description="Basic and acidic residues" evidence="2">
    <location>
        <begin position="570"/>
        <end position="615"/>
    </location>
</feature>
<dbReference type="AlphaFoldDB" id="A0AAE0DBN9"/>
<feature type="compositionally biased region" description="Pro residues" evidence="2">
    <location>
        <begin position="233"/>
        <end position="258"/>
    </location>
</feature>
<dbReference type="InterPro" id="IPR001878">
    <property type="entry name" value="Znf_CCHC"/>
</dbReference>
<gene>
    <name evidence="4" type="ORF">CKAH01_13246</name>
</gene>
<dbReference type="PROSITE" id="PS50158">
    <property type="entry name" value="ZF_CCHC"/>
    <property type="match status" value="1"/>
</dbReference>
<feature type="compositionally biased region" description="Basic and acidic residues" evidence="2">
    <location>
        <begin position="47"/>
        <end position="56"/>
    </location>
</feature>